<dbReference type="SUPFAM" id="SSF52413">
    <property type="entry name" value="UDP-glucose/GDP-mannose dehydrogenase C-terminal domain"/>
    <property type="match status" value="1"/>
</dbReference>
<sequence length="418" mass="46559">MSKICVLGQGYIGLPTALLFANNGHEVVGIDVNKRVVDTLKAGKMPFEEKGFQELLDGAIAKNAFRAESLVEEADTFLVAVPTPFDSEMRMADLKYVVSACEMIVPHLKKGNLVIIESTIPPKTCDKQVKQILEKSILKMCEDFYVSHCPERAIPGNTLHEMVYNDRVIGGVDEKSTQLTAELYSSFVKGNLHLTTSTTAEMIKLMENTFRDVNIALANEFAQIADDYGIDVWKAIEIANKHPRVSILKPGPGVGGHCIAIDPWFLTENANNSSLIMMSRQINDSMPQYVLKMVKEILVGIENPTITVFGVAYKGDIADTRATPAKKFIRLAEKEGFKVKIYDPFVKEWSYPILELGEAVEGSDCIVVLTDHSEFKEMDPEKFGSKMNKLNIIDTRNIINKSLWKKSGYNIKIIGNES</sequence>
<dbReference type="GO" id="GO:0016628">
    <property type="term" value="F:oxidoreductase activity, acting on the CH-CH group of donors, NAD or NADP as acceptor"/>
    <property type="evidence" value="ECO:0007669"/>
    <property type="project" value="InterPro"/>
</dbReference>
<dbReference type="GO" id="GO:0089714">
    <property type="term" value="F:UDP-N-acetyl-D-mannosamine dehydrogenase activity"/>
    <property type="evidence" value="ECO:0007669"/>
    <property type="project" value="UniProtKB-EC"/>
</dbReference>
<dbReference type="HOGENOM" id="CLU_023810_3_2_2"/>
<dbReference type="eggNOG" id="arCOG00252">
    <property type="taxonomic scope" value="Archaea"/>
</dbReference>
<dbReference type="GeneID" id="1479514"/>
<dbReference type="Gene3D" id="3.40.50.720">
    <property type="entry name" value="NAD(P)-binding Rossmann-like Domain"/>
    <property type="match status" value="2"/>
</dbReference>
<evidence type="ECO:0000256" key="3">
    <source>
        <dbReference type="ARBA" id="ARBA00016796"/>
    </source>
</evidence>
<dbReference type="PANTHER" id="PTHR43491">
    <property type="entry name" value="UDP-N-ACETYL-D-MANNOSAMINE DEHYDROGENASE"/>
    <property type="match status" value="1"/>
</dbReference>
<keyword evidence="4 10" id="KW-0560">Oxidoreductase</keyword>
<evidence type="ECO:0000256" key="5">
    <source>
        <dbReference type="ARBA" id="ARBA00023027"/>
    </source>
</evidence>
<dbReference type="KEGG" id="mma:MM_1172"/>
<dbReference type="Pfam" id="PF03721">
    <property type="entry name" value="UDPG_MGDP_dh_N"/>
    <property type="match status" value="1"/>
</dbReference>
<dbReference type="InterPro" id="IPR036220">
    <property type="entry name" value="UDP-Glc/GDP-Man_DH_C_sf"/>
</dbReference>
<dbReference type="InterPro" id="IPR014026">
    <property type="entry name" value="UDP-Glc/GDP-Man_DH_dimer"/>
</dbReference>
<name>Q8PXP4_METMA</name>
<dbReference type="NCBIfam" id="TIGR03026">
    <property type="entry name" value="NDP-sugDHase"/>
    <property type="match status" value="1"/>
</dbReference>
<comment type="catalytic activity">
    <reaction evidence="7">
        <text>UDP-N-acetyl-alpha-D-mannosamine + 2 NAD(+) + H2O = UDP-N-acetyl-alpha-D-mannosaminouronate + 2 NADH + 3 H(+)</text>
        <dbReference type="Rhea" id="RHEA:25780"/>
        <dbReference type="ChEBI" id="CHEBI:15377"/>
        <dbReference type="ChEBI" id="CHEBI:15378"/>
        <dbReference type="ChEBI" id="CHEBI:57540"/>
        <dbReference type="ChEBI" id="CHEBI:57945"/>
        <dbReference type="ChEBI" id="CHEBI:68623"/>
        <dbReference type="ChEBI" id="CHEBI:70731"/>
        <dbReference type="EC" id="1.1.1.336"/>
    </reaction>
</comment>
<evidence type="ECO:0000313" key="10">
    <source>
        <dbReference type="EMBL" id="AAM30868.1"/>
    </source>
</evidence>
<evidence type="ECO:0000256" key="1">
    <source>
        <dbReference type="ARBA" id="ARBA00006601"/>
    </source>
</evidence>
<reference evidence="10 11" key="1">
    <citation type="journal article" date="2002" name="J. Mol. Microbiol. Biotechnol.">
        <title>The genome of Methanosarcina mazei: evidence for lateral gene transfer between Bacteria and Archaea.</title>
        <authorList>
            <person name="Deppenmeier U."/>
            <person name="Johann A."/>
            <person name="Hartsch T."/>
            <person name="Merkl R."/>
            <person name="Schmitz R.A."/>
            <person name="Martinez-Arias R."/>
            <person name="Henne A."/>
            <person name="Wiezer A."/>
            <person name="Baumer S."/>
            <person name="Jacobi C."/>
            <person name="Bruggemann H."/>
            <person name="Lienard T."/>
            <person name="Christmann A."/>
            <person name="Bomeke M."/>
            <person name="Steckel S."/>
            <person name="Bhattacharyya A."/>
            <person name="Lykidis A."/>
            <person name="Overbeek R."/>
            <person name="Klenk H.P."/>
            <person name="Gunsalus R.P."/>
            <person name="Fritz H.J."/>
            <person name="Gottschalk G."/>
        </authorList>
    </citation>
    <scope>NUCLEOTIDE SEQUENCE [LARGE SCALE GENOMIC DNA]</scope>
    <source>
        <strain evidence="11">ATCC BAA-159 / DSM 3647 / Goe1 / Go1 / JCM 11833 / OCM 88</strain>
    </source>
</reference>
<dbReference type="PIRSF" id="PIRSF500136">
    <property type="entry name" value="UDP_ManNAc_DH"/>
    <property type="match status" value="1"/>
</dbReference>
<dbReference type="InterPro" id="IPR001732">
    <property type="entry name" value="UDP-Glc/GDP-Man_DH_N"/>
</dbReference>
<dbReference type="GO" id="GO:0051287">
    <property type="term" value="F:NAD binding"/>
    <property type="evidence" value="ECO:0007669"/>
    <property type="project" value="InterPro"/>
</dbReference>
<dbReference type="EMBL" id="AE008384">
    <property type="protein sequence ID" value="AAM30868.1"/>
    <property type="molecule type" value="Genomic_DNA"/>
</dbReference>
<dbReference type="AlphaFoldDB" id="Q8PXP4"/>
<accession>Q8PXP4</accession>
<dbReference type="Pfam" id="PF03720">
    <property type="entry name" value="UDPG_MGDP_dh_C"/>
    <property type="match status" value="1"/>
</dbReference>
<dbReference type="SUPFAM" id="SSF51735">
    <property type="entry name" value="NAD(P)-binding Rossmann-fold domains"/>
    <property type="match status" value="1"/>
</dbReference>
<evidence type="ECO:0000256" key="6">
    <source>
        <dbReference type="ARBA" id="ARBA00030172"/>
    </source>
</evidence>
<dbReference type="InterPro" id="IPR036291">
    <property type="entry name" value="NAD(P)-bd_dom_sf"/>
</dbReference>
<dbReference type="GO" id="GO:0000271">
    <property type="term" value="P:polysaccharide biosynthetic process"/>
    <property type="evidence" value="ECO:0007669"/>
    <property type="project" value="InterPro"/>
</dbReference>
<gene>
    <name evidence="10" type="ordered locus">MM_1172</name>
</gene>
<dbReference type="EC" id="1.1.1.336" evidence="2"/>
<comment type="similarity">
    <text evidence="1 8">Belongs to the UDP-glucose/GDP-mannose dehydrogenase family.</text>
</comment>
<feature type="domain" description="UDP-glucose/GDP-mannose dehydrogenase C-terminal" evidence="9">
    <location>
        <begin position="307"/>
        <end position="401"/>
    </location>
</feature>
<dbReference type="InterPro" id="IPR008927">
    <property type="entry name" value="6-PGluconate_DH-like_C_sf"/>
</dbReference>
<dbReference type="InterPro" id="IPR028359">
    <property type="entry name" value="UDP_ManNAc/GlcNAc_DH"/>
</dbReference>
<protein>
    <recommendedName>
        <fullName evidence="3">UDP-N-acetyl-D-mannosamine dehydrogenase</fullName>
        <ecNumber evidence="2">1.1.1.336</ecNumber>
    </recommendedName>
    <alternativeName>
        <fullName evidence="6">UDP-ManNAc 6-dehydrogenase</fullName>
    </alternativeName>
</protein>
<evidence type="ECO:0000256" key="7">
    <source>
        <dbReference type="ARBA" id="ARBA00049130"/>
    </source>
</evidence>
<organism evidence="10 11">
    <name type="scientific">Methanosarcina mazei (strain ATCC BAA-159 / DSM 3647 / Goe1 / Go1 / JCM 11833 / OCM 88)</name>
    <name type="common">Methanosarcina frisia</name>
    <dbReference type="NCBI Taxonomy" id="192952"/>
    <lineage>
        <taxon>Archaea</taxon>
        <taxon>Methanobacteriati</taxon>
        <taxon>Methanobacteriota</taxon>
        <taxon>Stenosarchaea group</taxon>
        <taxon>Methanomicrobia</taxon>
        <taxon>Methanosarcinales</taxon>
        <taxon>Methanosarcinaceae</taxon>
        <taxon>Methanosarcina</taxon>
    </lineage>
</organism>
<dbReference type="PANTHER" id="PTHR43491:SF2">
    <property type="entry name" value="UDP-N-ACETYL-D-MANNOSAMINE DEHYDROGENASE"/>
    <property type="match status" value="1"/>
</dbReference>
<evidence type="ECO:0000313" key="11">
    <source>
        <dbReference type="Proteomes" id="UP000000595"/>
    </source>
</evidence>
<dbReference type="PIRSF" id="PIRSF000124">
    <property type="entry name" value="UDPglc_GDPman_dh"/>
    <property type="match status" value="1"/>
</dbReference>
<keyword evidence="5" id="KW-0520">NAD</keyword>
<dbReference type="SUPFAM" id="SSF48179">
    <property type="entry name" value="6-phosphogluconate dehydrogenase C-terminal domain-like"/>
    <property type="match status" value="1"/>
</dbReference>
<dbReference type="RefSeq" id="WP_011033121.1">
    <property type="nucleotide sequence ID" value="NC_003901.1"/>
</dbReference>
<dbReference type="SMART" id="SM00984">
    <property type="entry name" value="UDPG_MGDP_dh_C"/>
    <property type="match status" value="1"/>
</dbReference>
<evidence type="ECO:0000256" key="4">
    <source>
        <dbReference type="ARBA" id="ARBA00023002"/>
    </source>
</evidence>
<dbReference type="PATRIC" id="fig|192952.21.peg.1371"/>
<proteinExistence type="inferred from homology"/>
<dbReference type="InterPro" id="IPR014027">
    <property type="entry name" value="UDP-Glc/GDP-Man_DH_C"/>
</dbReference>
<dbReference type="InterPro" id="IPR017476">
    <property type="entry name" value="UDP-Glc/GDP-Man"/>
</dbReference>
<dbReference type="Pfam" id="PF00984">
    <property type="entry name" value="UDPG_MGDP_dh"/>
    <property type="match status" value="1"/>
</dbReference>
<dbReference type="Proteomes" id="UP000000595">
    <property type="component" value="Chromosome"/>
</dbReference>
<evidence type="ECO:0000256" key="8">
    <source>
        <dbReference type="PIRNR" id="PIRNR000124"/>
    </source>
</evidence>
<evidence type="ECO:0000256" key="2">
    <source>
        <dbReference type="ARBA" id="ARBA00012935"/>
    </source>
</evidence>
<evidence type="ECO:0000259" key="9">
    <source>
        <dbReference type="SMART" id="SM00984"/>
    </source>
</evidence>